<keyword evidence="3" id="KW-1185">Reference proteome</keyword>
<dbReference type="OrthoDB" id="6365676at2759"/>
<name>A0A2G9S8Z9_AQUCT</name>
<reference evidence="3" key="1">
    <citation type="journal article" date="2017" name="Nat. Commun.">
        <title>The North American bullfrog draft genome provides insight into hormonal regulation of long noncoding RNA.</title>
        <authorList>
            <person name="Hammond S.A."/>
            <person name="Warren R.L."/>
            <person name="Vandervalk B.P."/>
            <person name="Kucuk E."/>
            <person name="Khan H."/>
            <person name="Gibb E.A."/>
            <person name="Pandoh P."/>
            <person name="Kirk H."/>
            <person name="Zhao Y."/>
            <person name="Jones M."/>
            <person name="Mungall A.J."/>
            <person name="Coope R."/>
            <person name="Pleasance S."/>
            <person name="Moore R.A."/>
            <person name="Holt R.A."/>
            <person name="Round J.M."/>
            <person name="Ohora S."/>
            <person name="Walle B.V."/>
            <person name="Veldhoen N."/>
            <person name="Helbing C.C."/>
            <person name="Birol I."/>
        </authorList>
    </citation>
    <scope>NUCLEOTIDE SEQUENCE [LARGE SCALE GENOMIC DNA]</scope>
</reference>
<evidence type="ECO:0000313" key="3">
    <source>
        <dbReference type="Proteomes" id="UP000228934"/>
    </source>
</evidence>
<keyword evidence="1" id="KW-0472">Membrane</keyword>
<gene>
    <name evidence="2" type="ORF">AB205_0059480</name>
</gene>
<sequence length="138" mass="16457">MTVSWKPEWYCDPSKLGFYFKRKCCLIPQNCRKSGSVGHSSWCMLGQKTNKPFSTNLLYSICTFSDFEPLKMFKVQKKIKLLIFQKSIWVLKVIYALVTDYTFNMHLSYNTDRFGCAIFHIHLIYFIIYIFFFLTHIN</sequence>
<keyword evidence="1" id="KW-0812">Transmembrane</keyword>
<keyword evidence="1" id="KW-1133">Transmembrane helix</keyword>
<organism evidence="2 3">
    <name type="scientific">Aquarana catesbeiana</name>
    <name type="common">American bullfrog</name>
    <name type="synonym">Rana catesbeiana</name>
    <dbReference type="NCBI Taxonomy" id="8400"/>
    <lineage>
        <taxon>Eukaryota</taxon>
        <taxon>Metazoa</taxon>
        <taxon>Chordata</taxon>
        <taxon>Craniata</taxon>
        <taxon>Vertebrata</taxon>
        <taxon>Euteleostomi</taxon>
        <taxon>Amphibia</taxon>
        <taxon>Batrachia</taxon>
        <taxon>Anura</taxon>
        <taxon>Neobatrachia</taxon>
        <taxon>Ranoidea</taxon>
        <taxon>Ranidae</taxon>
        <taxon>Aquarana</taxon>
    </lineage>
</organism>
<dbReference type="Proteomes" id="UP000228934">
    <property type="component" value="Unassembled WGS sequence"/>
</dbReference>
<dbReference type="EMBL" id="KV926494">
    <property type="protein sequence ID" value="PIO36597.1"/>
    <property type="molecule type" value="Genomic_DNA"/>
</dbReference>
<proteinExistence type="predicted"/>
<evidence type="ECO:0000256" key="1">
    <source>
        <dbReference type="SAM" id="Phobius"/>
    </source>
</evidence>
<accession>A0A2G9S8Z9</accession>
<feature type="transmembrane region" description="Helical" evidence="1">
    <location>
        <begin position="118"/>
        <end position="137"/>
    </location>
</feature>
<protein>
    <submittedName>
        <fullName evidence="2">Uncharacterized protein</fullName>
    </submittedName>
</protein>
<feature type="transmembrane region" description="Helical" evidence="1">
    <location>
        <begin position="81"/>
        <end position="98"/>
    </location>
</feature>
<dbReference type="AlphaFoldDB" id="A0A2G9S8Z9"/>
<evidence type="ECO:0000313" key="2">
    <source>
        <dbReference type="EMBL" id="PIO36597.1"/>
    </source>
</evidence>